<comment type="pathway">
    <text evidence="2">Protein modification; protein ubiquitination.</text>
</comment>
<keyword evidence="13" id="KW-0472">Membrane</keyword>
<keyword evidence="8" id="KW-0863">Zinc-finger</keyword>
<evidence type="ECO:0000256" key="9">
    <source>
        <dbReference type="ARBA" id="ARBA00022786"/>
    </source>
</evidence>
<gene>
    <name evidence="17" type="ORF">TD95_002825</name>
</gene>
<evidence type="ECO:0000256" key="6">
    <source>
        <dbReference type="ARBA" id="ARBA00022692"/>
    </source>
</evidence>
<sequence length="499" mass="55256">MASSKGPSPSDANTLANPTNFNFLEAQQRIVARRSAREANHIAQISSARDANSIRRHLTQLPGPLSRLTTLYDALTFSSMSPSDSSRLQFRIGQVDAELLDTELVELLRGQVNEGLKYFAGGHLKDDYSAEIGLLLRAALFKLTIWDHSASYGAALQNLQYTDARKYVNGGALVEPSRWQKAAYGAVSVLGSYGWNRWKQWLVVQDNGFDEPAPAVQALARATSAASAVHTVAAFASFLAFLVQGQYRTLLDRVLRMRLVSPSSQISRMVSFEYQNRQLVWHAFTEFLLFVLPLIGISRWKRWLVRLWRRATQLMQSSRNGAADAKAEKKGELAFLPERTCAICYHDQNAAATKTDAMAMSGMSGMIGSASTDITNAYEAVPCGCVYCFVCLATQLEREEGEGWACLRCNTVVTECKPWNGDVLEPVSTVTKTVTFKDEPSEYSEKGYETDNSGHEGTRTVVVPEAEASAESRVWRKEDDDGDEVVDEADEGLIEEDIE</sequence>
<evidence type="ECO:0000256" key="11">
    <source>
        <dbReference type="ARBA" id="ARBA00022927"/>
    </source>
</evidence>
<accession>A0A0F4ZDW8</accession>
<keyword evidence="18" id="KW-1185">Reference proteome</keyword>
<evidence type="ECO:0000259" key="16">
    <source>
        <dbReference type="Pfam" id="PF04757"/>
    </source>
</evidence>
<feature type="compositionally biased region" description="Acidic residues" evidence="15">
    <location>
        <begin position="480"/>
        <end position="499"/>
    </location>
</feature>
<evidence type="ECO:0000256" key="2">
    <source>
        <dbReference type="ARBA" id="ARBA00004906"/>
    </source>
</evidence>
<keyword evidence="9" id="KW-0833">Ubl conjugation pathway</keyword>
<keyword evidence="6" id="KW-0812">Transmembrane</keyword>
<reference evidence="17 18" key="1">
    <citation type="submission" date="2015-03" db="EMBL/GenBank/DDBJ databases">
        <authorList>
            <person name="Radwan O."/>
            <person name="Al-Naeli F.A."/>
            <person name="Rendon G.A."/>
            <person name="Fields C."/>
        </authorList>
    </citation>
    <scope>NUCLEOTIDE SEQUENCE [LARGE SCALE GENOMIC DNA]</scope>
    <source>
        <strain evidence="17">CR-DP1</strain>
    </source>
</reference>
<keyword evidence="14" id="KW-0576">Peroxisome</keyword>
<evidence type="ECO:0000256" key="1">
    <source>
        <dbReference type="ARBA" id="ARBA00004585"/>
    </source>
</evidence>
<dbReference type="GO" id="GO:0016562">
    <property type="term" value="P:protein import into peroxisome matrix, receptor recycling"/>
    <property type="evidence" value="ECO:0007669"/>
    <property type="project" value="UniProtKB-ARBA"/>
</dbReference>
<keyword evidence="12" id="KW-1133">Transmembrane helix</keyword>
<protein>
    <recommendedName>
        <fullName evidence="16">Pex N-terminal domain-containing protein</fullName>
    </recommendedName>
</protein>
<comment type="subcellular location">
    <subcellularLocation>
        <location evidence="1">Peroxisome membrane</location>
        <topology evidence="1">Multi-pass membrane protein</topology>
    </subcellularLocation>
</comment>
<organism evidence="17 18">
    <name type="scientific">Thielaviopsis punctulata</name>
    <dbReference type="NCBI Taxonomy" id="72032"/>
    <lineage>
        <taxon>Eukaryota</taxon>
        <taxon>Fungi</taxon>
        <taxon>Dikarya</taxon>
        <taxon>Ascomycota</taxon>
        <taxon>Pezizomycotina</taxon>
        <taxon>Sordariomycetes</taxon>
        <taxon>Hypocreomycetidae</taxon>
        <taxon>Microascales</taxon>
        <taxon>Ceratocystidaceae</taxon>
        <taxon>Thielaviopsis</taxon>
    </lineage>
</organism>
<name>A0A0F4ZDW8_9PEZI</name>
<dbReference type="InterPro" id="IPR006845">
    <property type="entry name" value="Pex_N"/>
</dbReference>
<feature type="domain" description="Pex N-terminal" evidence="16">
    <location>
        <begin position="101"/>
        <end position="309"/>
    </location>
</feature>
<dbReference type="GO" id="GO:0016740">
    <property type="term" value="F:transferase activity"/>
    <property type="evidence" value="ECO:0007669"/>
    <property type="project" value="UniProtKB-KW"/>
</dbReference>
<dbReference type="AlphaFoldDB" id="A0A0F4ZDW8"/>
<dbReference type="InterPro" id="IPR025654">
    <property type="entry name" value="PEX2/10"/>
</dbReference>
<dbReference type="GO" id="GO:0005778">
    <property type="term" value="C:peroxisomal membrane"/>
    <property type="evidence" value="ECO:0007669"/>
    <property type="project" value="UniProtKB-SubCell"/>
</dbReference>
<keyword evidence="11" id="KW-0653">Protein transport</keyword>
<evidence type="ECO:0000313" key="18">
    <source>
        <dbReference type="Proteomes" id="UP000033483"/>
    </source>
</evidence>
<evidence type="ECO:0000256" key="5">
    <source>
        <dbReference type="ARBA" id="ARBA00022679"/>
    </source>
</evidence>
<dbReference type="OrthoDB" id="1701437at2759"/>
<dbReference type="GO" id="GO:0016567">
    <property type="term" value="P:protein ubiquitination"/>
    <property type="evidence" value="ECO:0007669"/>
    <property type="project" value="UniProtKB-ARBA"/>
</dbReference>
<evidence type="ECO:0000313" key="17">
    <source>
        <dbReference type="EMBL" id="KKA28789.1"/>
    </source>
</evidence>
<evidence type="ECO:0000256" key="14">
    <source>
        <dbReference type="ARBA" id="ARBA00023140"/>
    </source>
</evidence>
<feature type="compositionally biased region" description="Basic and acidic residues" evidence="15">
    <location>
        <begin position="438"/>
        <end position="458"/>
    </location>
</feature>
<keyword evidence="10" id="KW-0862">Zinc</keyword>
<dbReference type="EMBL" id="LAEV01001118">
    <property type="protein sequence ID" value="KKA28789.1"/>
    <property type="molecule type" value="Genomic_DNA"/>
</dbReference>
<evidence type="ECO:0000256" key="3">
    <source>
        <dbReference type="ARBA" id="ARBA00008704"/>
    </source>
</evidence>
<dbReference type="Proteomes" id="UP000033483">
    <property type="component" value="Unassembled WGS sequence"/>
</dbReference>
<evidence type="ECO:0000256" key="10">
    <source>
        <dbReference type="ARBA" id="ARBA00022833"/>
    </source>
</evidence>
<dbReference type="Pfam" id="PF04757">
    <property type="entry name" value="Pex2_Pex12"/>
    <property type="match status" value="1"/>
</dbReference>
<keyword evidence="4" id="KW-0813">Transport</keyword>
<dbReference type="PANTHER" id="PTHR23350">
    <property type="entry name" value="PEROXISOME ASSEMBLY PROTEIN 10"/>
    <property type="match status" value="1"/>
</dbReference>
<evidence type="ECO:0000256" key="13">
    <source>
        <dbReference type="ARBA" id="ARBA00023136"/>
    </source>
</evidence>
<keyword evidence="7" id="KW-0479">Metal-binding</keyword>
<evidence type="ECO:0000256" key="12">
    <source>
        <dbReference type="ARBA" id="ARBA00022989"/>
    </source>
</evidence>
<evidence type="ECO:0000256" key="15">
    <source>
        <dbReference type="SAM" id="MobiDB-lite"/>
    </source>
</evidence>
<keyword evidence="5" id="KW-0808">Transferase</keyword>
<dbReference type="PANTHER" id="PTHR23350:SF4">
    <property type="entry name" value="PEROXISOME BIOGENESIS FACTOR 2"/>
    <property type="match status" value="1"/>
</dbReference>
<evidence type="ECO:0000256" key="8">
    <source>
        <dbReference type="ARBA" id="ARBA00022771"/>
    </source>
</evidence>
<proteinExistence type="inferred from homology"/>
<comment type="caution">
    <text evidence="17">The sequence shown here is derived from an EMBL/GenBank/DDBJ whole genome shotgun (WGS) entry which is preliminary data.</text>
</comment>
<evidence type="ECO:0000256" key="7">
    <source>
        <dbReference type="ARBA" id="ARBA00022723"/>
    </source>
</evidence>
<feature type="region of interest" description="Disordered" evidence="15">
    <location>
        <begin position="438"/>
        <end position="499"/>
    </location>
</feature>
<evidence type="ECO:0000256" key="4">
    <source>
        <dbReference type="ARBA" id="ARBA00022448"/>
    </source>
</evidence>
<comment type="similarity">
    <text evidence="3">Belongs to the pex2/pex10/pex12 family.</text>
</comment>
<dbReference type="GO" id="GO:0008270">
    <property type="term" value="F:zinc ion binding"/>
    <property type="evidence" value="ECO:0007669"/>
    <property type="project" value="UniProtKB-KW"/>
</dbReference>